<dbReference type="AlphaFoldDB" id="A0A0F9QZI3"/>
<accession>A0A0F9QZI3</accession>
<evidence type="ECO:0000313" key="3">
    <source>
        <dbReference type="EMBL" id="KKN49755.1"/>
    </source>
</evidence>
<reference evidence="3" key="1">
    <citation type="journal article" date="2015" name="Nature">
        <title>Complex archaea that bridge the gap between prokaryotes and eukaryotes.</title>
        <authorList>
            <person name="Spang A."/>
            <person name="Saw J.H."/>
            <person name="Jorgensen S.L."/>
            <person name="Zaremba-Niedzwiedzka K."/>
            <person name="Martijn J."/>
            <person name="Lind A.E."/>
            <person name="van Eijk R."/>
            <person name="Schleper C."/>
            <person name="Guy L."/>
            <person name="Ettema T.J."/>
        </authorList>
    </citation>
    <scope>NUCLEOTIDE SEQUENCE</scope>
</reference>
<evidence type="ECO:0000256" key="1">
    <source>
        <dbReference type="SAM" id="Coils"/>
    </source>
</evidence>
<evidence type="ECO:0000256" key="2">
    <source>
        <dbReference type="SAM" id="MobiDB-lite"/>
    </source>
</evidence>
<feature type="region of interest" description="Disordered" evidence="2">
    <location>
        <begin position="31"/>
        <end position="65"/>
    </location>
</feature>
<evidence type="ECO:0008006" key="4">
    <source>
        <dbReference type="Google" id="ProtNLM"/>
    </source>
</evidence>
<keyword evidence="1" id="KW-0175">Coiled coil</keyword>
<proteinExistence type="predicted"/>
<organism evidence="3">
    <name type="scientific">marine sediment metagenome</name>
    <dbReference type="NCBI Taxonomy" id="412755"/>
    <lineage>
        <taxon>unclassified sequences</taxon>
        <taxon>metagenomes</taxon>
        <taxon>ecological metagenomes</taxon>
    </lineage>
</organism>
<protein>
    <recommendedName>
        <fullName evidence="4">Zinc-ribbon domain-containing protein</fullName>
    </recommendedName>
</protein>
<gene>
    <name evidence="3" type="ORF">LCGC14_0639500</name>
</gene>
<comment type="caution">
    <text evidence="3">The sequence shown here is derived from an EMBL/GenBank/DDBJ whole genome shotgun (WGS) entry which is preliminary data.</text>
</comment>
<feature type="compositionally biased region" description="Basic and acidic residues" evidence="2">
    <location>
        <begin position="32"/>
        <end position="56"/>
    </location>
</feature>
<sequence length="293" mass="35131">MSPKFCPFCGNATKASDKFCIICGKPLLTDLPKSEKKKDHRDSSKVEEKQINKKQDYEEELEHDEQKEEIIDLTKTNKENKKSKKKLDLMEIQALPEKVKEQMEYYIEFNDIQLNKKVLAEKLNEISKLTKDSRYEYESDFKKDVNIKLEAVKTLISEMKQKESVVRQNLEEPFIVQRINNNIEKKVFQLENLSREHKLRKVDHDTFKKLKEKYKQEKFELETERDELITGMKFWIQDLKMEKAELSSERKLNKGRYHSKEITEEEFHTNDKEFDLRLKKNQTKIKTLDQLTK</sequence>
<feature type="coiled-coil region" evidence="1">
    <location>
        <begin position="142"/>
        <end position="227"/>
    </location>
</feature>
<name>A0A0F9QZI3_9ZZZZ</name>
<dbReference type="EMBL" id="LAZR01001152">
    <property type="protein sequence ID" value="KKN49755.1"/>
    <property type="molecule type" value="Genomic_DNA"/>
</dbReference>